<feature type="active site" description="Nucleophile" evidence="5">
    <location>
        <position position="39"/>
    </location>
</feature>
<dbReference type="NCBIfam" id="TIGR00431">
    <property type="entry name" value="TruB"/>
    <property type="match status" value="1"/>
</dbReference>
<accession>A0A5M9HXZ2</accession>
<dbReference type="PANTHER" id="PTHR13767">
    <property type="entry name" value="TRNA-PSEUDOURIDINE SYNTHASE"/>
    <property type="match status" value="1"/>
</dbReference>
<evidence type="ECO:0000313" key="9">
    <source>
        <dbReference type="Proteomes" id="UP000322025"/>
    </source>
</evidence>
<dbReference type="PANTHER" id="PTHR13767:SF2">
    <property type="entry name" value="PSEUDOURIDYLATE SYNTHASE TRUB1"/>
    <property type="match status" value="1"/>
</dbReference>
<dbReference type="InterPro" id="IPR014780">
    <property type="entry name" value="tRNA_psdUridine_synth_TruB"/>
</dbReference>
<protein>
    <recommendedName>
        <fullName evidence="5">tRNA pseudouridine synthase B</fullName>
        <ecNumber evidence="5">5.4.99.25</ecNumber>
    </recommendedName>
    <alternativeName>
        <fullName evidence="5">tRNA pseudouridine(55) synthase</fullName>
        <shortName evidence="5">Psi55 synthase</shortName>
    </alternativeName>
    <alternativeName>
        <fullName evidence="5">tRNA pseudouridylate synthase</fullName>
    </alternativeName>
    <alternativeName>
        <fullName evidence="5">tRNA-uridine isomerase</fullName>
    </alternativeName>
</protein>
<dbReference type="EC" id="5.4.99.25" evidence="5"/>
<dbReference type="Pfam" id="PF16198">
    <property type="entry name" value="TruB_C_2"/>
    <property type="match status" value="1"/>
</dbReference>
<dbReference type="EMBL" id="VMSO01000007">
    <property type="protein sequence ID" value="KAA8501658.1"/>
    <property type="molecule type" value="Genomic_DNA"/>
</dbReference>
<keyword evidence="4 5" id="KW-0413">Isomerase</keyword>
<evidence type="ECO:0000256" key="5">
    <source>
        <dbReference type="HAMAP-Rule" id="MF_01080"/>
    </source>
</evidence>
<dbReference type="SUPFAM" id="SSF55120">
    <property type="entry name" value="Pseudouridine synthase"/>
    <property type="match status" value="1"/>
</dbReference>
<dbReference type="OrthoDB" id="9802309at2"/>
<evidence type="ECO:0000259" key="7">
    <source>
        <dbReference type="Pfam" id="PF16198"/>
    </source>
</evidence>
<dbReference type="Proteomes" id="UP000322025">
    <property type="component" value="Unassembled WGS sequence"/>
</dbReference>
<evidence type="ECO:0000256" key="2">
    <source>
        <dbReference type="ARBA" id="ARBA00005642"/>
    </source>
</evidence>
<dbReference type="InterPro" id="IPR020103">
    <property type="entry name" value="PsdUridine_synth_cat_dom_sf"/>
</dbReference>
<evidence type="ECO:0000256" key="1">
    <source>
        <dbReference type="ARBA" id="ARBA00000385"/>
    </source>
</evidence>
<dbReference type="HAMAP" id="MF_01080">
    <property type="entry name" value="TruB_bact"/>
    <property type="match status" value="1"/>
</dbReference>
<comment type="catalytic activity">
    <reaction evidence="1 5">
        <text>uridine(55) in tRNA = pseudouridine(55) in tRNA</text>
        <dbReference type="Rhea" id="RHEA:42532"/>
        <dbReference type="Rhea" id="RHEA-COMP:10101"/>
        <dbReference type="Rhea" id="RHEA-COMP:10102"/>
        <dbReference type="ChEBI" id="CHEBI:65314"/>
        <dbReference type="ChEBI" id="CHEBI:65315"/>
        <dbReference type="EC" id="5.4.99.25"/>
    </reaction>
</comment>
<keyword evidence="9" id="KW-1185">Reference proteome</keyword>
<dbReference type="Gene3D" id="3.30.2350.10">
    <property type="entry name" value="Pseudouridine synthase"/>
    <property type="match status" value="1"/>
</dbReference>
<dbReference type="InterPro" id="IPR002501">
    <property type="entry name" value="PsdUridine_synth_N"/>
</dbReference>
<evidence type="ECO:0000259" key="6">
    <source>
        <dbReference type="Pfam" id="PF01509"/>
    </source>
</evidence>
<dbReference type="AlphaFoldDB" id="A0A5M9HXZ2"/>
<feature type="domain" description="tRNA pseudouridylate synthase B C-terminal" evidence="7">
    <location>
        <begin position="180"/>
        <end position="236"/>
    </location>
</feature>
<name>A0A5M9HXZ2_9FIRM</name>
<dbReference type="InterPro" id="IPR032819">
    <property type="entry name" value="TruB_C"/>
</dbReference>
<dbReference type="GO" id="GO:0160148">
    <property type="term" value="F:tRNA pseudouridine(55) synthase activity"/>
    <property type="evidence" value="ECO:0007669"/>
    <property type="project" value="UniProtKB-EC"/>
</dbReference>
<comment type="function">
    <text evidence="5">Responsible for synthesis of pseudouridine from uracil-55 in the psi GC loop of transfer RNAs.</text>
</comment>
<dbReference type="GO" id="GO:0003723">
    <property type="term" value="F:RNA binding"/>
    <property type="evidence" value="ECO:0007669"/>
    <property type="project" value="InterPro"/>
</dbReference>
<organism evidence="8 9">
    <name type="scientific">Mediterraneibacter catenae</name>
    <dbReference type="NCBI Taxonomy" id="2594882"/>
    <lineage>
        <taxon>Bacteria</taxon>
        <taxon>Bacillati</taxon>
        <taxon>Bacillota</taxon>
        <taxon>Clostridia</taxon>
        <taxon>Lachnospirales</taxon>
        <taxon>Lachnospiraceae</taxon>
        <taxon>Mediterraneibacter</taxon>
    </lineage>
</organism>
<feature type="domain" description="Pseudouridine synthase II N-terminal" evidence="6">
    <location>
        <begin position="24"/>
        <end position="179"/>
    </location>
</feature>
<reference evidence="8" key="1">
    <citation type="submission" date="2019-07" db="EMBL/GenBank/DDBJ databases">
        <authorList>
            <person name="Wongkuna S."/>
            <person name="Scaria J."/>
        </authorList>
    </citation>
    <scope>NUCLEOTIDE SEQUENCE [LARGE SCALE GENOMIC DNA]</scope>
    <source>
        <strain evidence="8">SW178</strain>
    </source>
</reference>
<keyword evidence="3 5" id="KW-0819">tRNA processing</keyword>
<evidence type="ECO:0000256" key="3">
    <source>
        <dbReference type="ARBA" id="ARBA00022694"/>
    </source>
</evidence>
<dbReference type="GO" id="GO:0031119">
    <property type="term" value="P:tRNA pseudouridine synthesis"/>
    <property type="evidence" value="ECO:0007669"/>
    <property type="project" value="UniProtKB-UniRule"/>
</dbReference>
<evidence type="ECO:0000313" key="8">
    <source>
        <dbReference type="EMBL" id="KAA8501658.1"/>
    </source>
</evidence>
<sequence>MINGILNIYKEKGYTSHDVVARLRGIVGQKKIGHTGTLDPEAEGVLPVCLGRATKVCDMLTDKDKTYETVLLLGKTTDTQDITGKVLSEHSPDDPGLPGGAVTEKSAEECISGFIGAYDQIPPMYSALKVGGKKLYELAREGKTVERKSRRVMIRDIRIKEIKLPRIRMEVDCSKGTYIRTLCHDIGGRLGCGGCMEELLRTRVGRFSLEESLKLDEVEQIVRDGRMEEILIPTDCLFDELKELQVKPEYDALVHNGNPVGKKQVLKGTSGKDRSTQSRDIPAVPDEIQAGERVRVYDSRRNFIGIYRYDGTEGRFRPEKMFLDPEQIVTEREEN</sequence>
<gene>
    <name evidence="5 8" type="primary">truB</name>
    <name evidence="8" type="ORF">FNY66_07240</name>
</gene>
<dbReference type="RefSeq" id="WP_150310714.1">
    <property type="nucleotide sequence ID" value="NZ_VMSO01000007.1"/>
</dbReference>
<dbReference type="Pfam" id="PF01509">
    <property type="entry name" value="TruB_N"/>
    <property type="match status" value="1"/>
</dbReference>
<dbReference type="CDD" id="cd02573">
    <property type="entry name" value="PseudoU_synth_EcTruB"/>
    <property type="match status" value="1"/>
</dbReference>
<comment type="similarity">
    <text evidence="2 5">Belongs to the pseudouridine synthase TruB family. Type 1 subfamily.</text>
</comment>
<evidence type="ECO:0000256" key="4">
    <source>
        <dbReference type="ARBA" id="ARBA00023235"/>
    </source>
</evidence>
<dbReference type="GO" id="GO:1990481">
    <property type="term" value="P:mRNA pseudouridine synthesis"/>
    <property type="evidence" value="ECO:0007669"/>
    <property type="project" value="TreeGrafter"/>
</dbReference>
<proteinExistence type="inferred from homology"/>
<comment type="caution">
    <text evidence="8">The sequence shown here is derived from an EMBL/GenBank/DDBJ whole genome shotgun (WGS) entry which is preliminary data.</text>
</comment>